<gene>
    <name evidence="2" type="ORF">IDM36_18590</name>
</gene>
<evidence type="ECO:0000259" key="1">
    <source>
        <dbReference type="Pfam" id="PF24316"/>
    </source>
</evidence>
<dbReference type="Pfam" id="PF24316">
    <property type="entry name" value="Tli3"/>
    <property type="match status" value="1"/>
</dbReference>
<dbReference type="EMBL" id="CP061801">
    <property type="protein sequence ID" value="QPJ99864.1"/>
    <property type="molecule type" value="Genomic_DNA"/>
</dbReference>
<sequence length="274" mass="31206">MKIIGFIALALGISLLPGCHAGKRNARKPPVQVIYRFDDHRYLELEGFYCEGALWYNDTQRHIRAELVERDTPVFRISFFKYVHPSEKYIAIPLQDLSAIMVSKDYGQTWGSARFSPGGGADPYGKRIPARMGKYGVPAVAGEFTKPLPKEVVSMTVVNDQGFILTKWGDLYISSKPFDDPRLQRGGEGINYVYDGKTYHMAPRDNGTTDNSYWGRNYTSWASLQGERPWQTFAYETNWQGIPDKVPEVKNYTGWDHMRCDPDLGLSAKEQEEK</sequence>
<protein>
    <recommendedName>
        <fullName evidence="1">Tli3-like domain-containing protein</fullName>
    </recommendedName>
</protein>
<organism evidence="2">
    <name type="scientific">Enterobacter mori</name>
    <dbReference type="NCBI Taxonomy" id="539813"/>
    <lineage>
        <taxon>Bacteria</taxon>
        <taxon>Pseudomonadati</taxon>
        <taxon>Pseudomonadota</taxon>
        <taxon>Gammaproteobacteria</taxon>
        <taxon>Enterobacterales</taxon>
        <taxon>Enterobacteriaceae</taxon>
        <taxon>Enterobacter</taxon>
    </lineage>
</organism>
<dbReference type="InterPro" id="IPR057562">
    <property type="entry name" value="Tli3-like_dom"/>
</dbReference>
<name>A0A7T0DUS0_9ENTR</name>
<reference evidence="2" key="1">
    <citation type="submission" date="2020-09" db="EMBL/GenBank/DDBJ databases">
        <title>First Report of a novel Colistin-Resistant species of Enterobacter cloacae complex Producing MCR-5 isolated from hospital sewage water.</title>
        <authorList>
            <person name="Zhou K."/>
        </authorList>
    </citation>
    <scope>NUCLEOTIDE SEQUENCE [LARGE SCALE GENOMIC DNA]</scope>
    <source>
        <strain evidence="2">HSW1412</strain>
    </source>
</reference>
<feature type="domain" description="Tli3-like" evidence="1">
    <location>
        <begin position="28"/>
        <end position="129"/>
    </location>
</feature>
<accession>A0A7T0DUS0</accession>
<evidence type="ECO:0000313" key="2">
    <source>
        <dbReference type="EMBL" id="QPJ99864.1"/>
    </source>
</evidence>
<dbReference type="AlphaFoldDB" id="A0A7T0DUS0"/>
<proteinExistence type="predicted"/>